<dbReference type="InterPro" id="IPR025857">
    <property type="entry name" value="MacB_PCD"/>
</dbReference>
<evidence type="ECO:0000256" key="6">
    <source>
        <dbReference type="SAM" id="Phobius"/>
    </source>
</evidence>
<evidence type="ECO:0000256" key="1">
    <source>
        <dbReference type="ARBA" id="ARBA00004651"/>
    </source>
</evidence>
<dbReference type="InterPro" id="IPR050250">
    <property type="entry name" value="Macrolide_Exporter_MacB"/>
</dbReference>
<keyword evidence="3 6" id="KW-0812">Transmembrane</keyword>
<keyword evidence="5 6" id="KW-0472">Membrane</keyword>
<feature type="transmembrane region" description="Helical" evidence="6">
    <location>
        <begin position="398"/>
        <end position="420"/>
    </location>
</feature>
<dbReference type="PANTHER" id="PTHR30572:SF18">
    <property type="entry name" value="ABC-TYPE MACROLIDE FAMILY EXPORT SYSTEM PERMEASE COMPONENT 2"/>
    <property type="match status" value="1"/>
</dbReference>
<feature type="transmembrane region" description="Helical" evidence="6">
    <location>
        <begin position="751"/>
        <end position="770"/>
    </location>
</feature>
<keyword evidence="2" id="KW-1003">Cell membrane</keyword>
<comment type="caution">
    <text evidence="9">The sequence shown here is derived from an EMBL/GenBank/DDBJ whole genome shotgun (WGS) entry which is preliminary data.</text>
</comment>
<dbReference type="Pfam" id="PF12704">
    <property type="entry name" value="MacB_PCD"/>
    <property type="match status" value="2"/>
</dbReference>
<organism evidence="9 10">
    <name type="scientific">Mucilaginibacter gynuensis</name>
    <dbReference type="NCBI Taxonomy" id="1302236"/>
    <lineage>
        <taxon>Bacteria</taxon>
        <taxon>Pseudomonadati</taxon>
        <taxon>Bacteroidota</taxon>
        <taxon>Sphingobacteriia</taxon>
        <taxon>Sphingobacteriales</taxon>
        <taxon>Sphingobacteriaceae</taxon>
        <taxon>Mucilaginibacter</taxon>
    </lineage>
</organism>
<dbReference type="Pfam" id="PF02687">
    <property type="entry name" value="FtsX"/>
    <property type="match status" value="2"/>
</dbReference>
<evidence type="ECO:0000256" key="5">
    <source>
        <dbReference type="ARBA" id="ARBA00023136"/>
    </source>
</evidence>
<evidence type="ECO:0000256" key="4">
    <source>
        <dbReference type="ARBA" id="ARBA00022989"/>
    </source>
</evidence>
<dbReference type="InterPro" id="IPR003838">
    <property type="entry name" value="ABC3_permease_C"/>
</dbReference>
<evidence type="ECO:0000256" key="3">
    <source>
        <dbReference type="ARBA" id="ARBA00022692"/>
    </source>
</evidence>
<reference evidence="10" key="1">
    <citation type="journal article" date="2019" name="Int. J. Syst. Evol. Microbiol.">
        <title>The Global Catalogue of Microorganisms (GCM) 10K type strain sequencing project: providing services to taxonomists for standard genome sequencing and annotation.</title>
        <authorList>
            <consortium name="The Broad Institute Genomics Platform"/>
            <consortium name="The Broad Institute Genome Sequencing Center for Infectious Disease"/>
            <person name="Wu L."/>
            <person name="Ma J."/>
        </authorList>
    </citation>
    <scope>NUCLEOTIDE SEQUENCE [LARGE SCALE GENOMIC DNA]</scope>
    <source>
        <strain evidence="10">JCM 17705</strain>
    </source>
</reference>
<proteinExistence type="predicted"/>
<protein>
    <submittedName>
        <fullName evidence="9">ABC transporter permease</fullName>
    </submittedName>
</protein>
<evidence type="ECO:0000256" key="2">
    <source>
        <dbReference type="ARBA" id="ARBA00022475"/>
    </source>
</evidence>
<keyword evidence="4 6" id="KW-1133">Transmembrane helix</keyword>
<feature type="domain" description="ABC3 transporter permease C-terminal" evidence="7">
    <location>
        <begin position="308"/>
        <end position="423"/>
    </location>
</feature>
<feature type="domain" description="ABC3 transporter permease C-terminal" evidence="7">
    <location>
        <begin position="702"/>
        <end position="814"/>
    </location>
</feature>
<evidence type="ECO:0000313" key="9">
    <source>
        <dbReference type="EMBL" id="GAA4311254.1"/>
    </source>
</evidence>
<dbReference type="EMBL" id="BAABFT010000001">
    <property type="protein sequence ID" value="GAA4311254.1"/>
    <property type="molecule type" value="Genomic_DNA"/>
</dbReference>
<feature type="transmembrane region" description="Helical" evidence="6">
    <location>
        <begin position="782"/>
        <end position="803"/>
    </location>
</feature>
<evidence type="ECO:0000259" key="8">
    <source>
        <dbReference type="Pfam" id="PF12704"/>
    </source>
</evidence>
<feature type="transmembrane region" description="Helical" evidence="6">
    <location>
        <begin position="357"/>
        <end position="378"/>
    </location>
</feature>
<dbReference type="Proteomes" id="UP001500582">
    <property type="component" value="Unassembled WGS sequence"/>
</dbReference>
<dbReference type="RefSeq" id="WP_345209523.1">
    <property type="nucleotide sequence ID" value="NZ_BAABFT010000001.1"/>
</dbReference>
<evidence type="ECO:0000313" key="10">
    <source>
        <dbReference type="Proteomes" id="UP001500582"/>
    </source>
</evidence>
<feature type="domain" description="MacB-like periplasmic core" evidence="8">
    <location>
        <begin position="455"/>
        <end position="658"/>
    </location>
</feature>
<gene>
    <name evidence="9" type="ORF">GCM10023149_06190</name>
</gene>
<feature type="transmembrane region" description="Helical" evidence="6">
    <location>
        <begin position="21"/>
        <end position="41"/>
    </location>
</feature>
<feature type="domain" description="MacB-like periplasmic core" evidence="8">
    <location>
        <begin position="20"/>
        <end position="237"/>
    </location>
</feature>
<sequence length="822" mass="90979">MIKNYFKIAWRNLTRNKVSSTINISGLAIGLACVLLIGMYVNDEFGYDAFFKDANRIYRVNIDGKMGNDEFVAGHTPPTAGAALMNNFPEVESYTRIYKPGNEIIHYEKDGQKNSLNEQNLLSVDSNFLQFFNYALVAGNAATCLNGTNSVVLTQKAAKKYFGNANPMGKTLVFDEYSLPFTVTGVLKDLPAQSSLQFDMLQSNLGMPPVKRFSWSWVWLQMSTYVKLRNVTNAAAITKLETKFSQMVSQQAASAFKRIGQPFDEFKKNGGRWDLHLQPLTEVHLYSGNIVTAFITQGSIKNVYIFSAIALFIILLACVNFMNLATAQSAKRAKEVGIRKVLGSLRKQLVGQFITEALLYCLFAAVIAVVMVVLVLPYFNQLANKALSLSAFLDIRTWLAIVGLVLLTGLLAGSYPAFFLTSFKPVSVLKGNLFNSTTGKFVTRNALVVFQFTVSTALIVCTIVVYKQLKYSQSKDLGFAKENVVVISNADRLGDSEESLRQELLTLPQVSSASISTSVPTKNSFGDFYTPEADANNTKSDETKITLSSFIVDENFIPTMGFKMVKGRAFAKDFADSASVILNETAAKQIGWKDAIGKSILYPGNGNQKFKVIGVVKDFNVESLHSTVSPFALFYTTSKSYYTGSSYITVRIKPGDYNKTINALQSKWKQFMPDTPFEYSFLDAEFDALYRADKTISQVFSVFTVLSLTVACMGLLGLAIYTAERRTKEIGIRKVLGASVKNVVAMLSTDFLKLVLIASLIAFPIAWYAMNKWLQDFAYRTTISWWVFALAGFATVVIALLTVSFQSVKAAIANPVKSLRSE</sequence>
<evidence type="ECO:0000259" key="7">
    <source>
        <dbReference type="Pfam" id="PF02687"/>
    </source>
</evidence>
<feature type="transmembrane region" description="Helical" evidence="6">
    <location>
        <begin position="699"/>
        <end position="723"/>
    </location>
</feature>
<accession>A0ABP8FUH8</accession>
<keyword evidence="10" id="KW-1185">Reference proteome</keyword>
<feature type="transmembrane region" description="Helical" evidence="6">
    <location>
        <begin position="303"/>
        <end position="325"/>
    </location>
</feature>
<dbReference type="PANTHER" id="PTHR30572">
    <property type="entry name" value="MEMBRANE COMPONENT OF TRANSPORTER-RELATED"/>
    <property type="match status" value="1"/>
</dbReference>
<name>A0ABP8FUH8_9SPHI</name>
<comment type="subcellular location">
    <subcellularLocation>
        <location evidence="1">Cell membrane</location>
        <topology evidence="1">Multi-pass membrane protein</topology>
    </subcellularLocation>
</comment>
<dbReference type="PROSITE" id="PS51257">
    <property type="entry name" value="PROKAR_LIPOPROTEIN"/>
    <property type="match status" value="1"/>
</dbReference>
<feature type="transmembrane region" description="Helical" evidence="6">
    <location>
        <begin position="441"/>
        <end position="466"/>
    </location>
</feature>